<dbReference type="Pfam" id="PF00583">
    <property type="entry name" value="Acetyltransf_1"/>
    <property type="match status" value="1"/>
</dbReference>
<keyword evidence="3" id="KW-1185">Reference proteome</keyword>
<evidence type="ECO:0000259" key="1">
    <source>
        <dbReference type="PROSITE" id="PS51186"/>
    </source>
</evidence>
<sequence>MIKNIDIKDNKTAEAVLQLQLSSYKIEADIIGYQDLPPLKDTAADLQQSGEVFLGYFIDEKLAGVISFKLEQNEVDIHRLIVSPHYFRQGIAQQLLTDLKSRSQRETIKVATASKNAPAIRFYLKNRFKKTGEIKINSQLSLSFFVKIYRGECT</sequence>
<gene>
    <name evidence="2" type="ORF">KP77_05340</name>
</gene>
<dbReference type="Proteomes" id="UP000031950">
    <property type="component" value="Unassembled WGS sequence"/>
</dbReference>
<accession>A0A0C2WC06</accession>
<proteinExistence type="predicted"/>
<dbReference type="PROSITE" id="PS51186">
    <property type="entry name" value="GNAT"/>
    <property type="match status" value="1"/>
</dbReference>
<dbReference type="Gene3D" id="3.40.630.30">
    <property type="match status" value="1"/>
</dbReference>
<dbReference type="SUPFAM" id="SSF55729">
    <property type="entry name" value="Acyl-CoA N-acyltransferases (Nat)"/>
    <property type="match status" value="1"/>
</dbReference>
<dbReference type="STRING" id="135826.KP77_05340"/>
<dbReference type="RefSeq" id="WP_041121183.1">
    <property type="nucleotide sequence ID" value="NZ_JXRQ01000008.1"/>
</dbReference>
<comment type="caution">
    <text evidence="2">The sequence shown here is derived from an EMBL/GenBank/DDBJ whole genome shotgun (WGS) entry which is preliminary data.</text>
</comment>
<name>A0A0C2WC06_9BACL</name>
<dbReference type="GO" id="GO:0016747">
    <property type="term" value="F:acyltransferase activity, transferring groups other than amino-acyl groups"/>
    <property type="evidence" value="ECO:0007669"/>
    <property type="project" value="InterPro"/>
</dbReference>
<organism evidence="2 3">
    <name type="scientific">Jeotgalibacillus alimentarius</name>
    <dbReference type="NCBI Taxonomy" id="135826"/>
    <lineage>
        <taxon>Bacteria</taxon>
        <taxon>Bacillati</taxon>
        <taxon>Bacillota</taxon>
        <taxon>Bacilli</taxon>
        <taxon>Bacillales</taxon>
        <taxon>Caryophanaceae</taxon>
        <taxon>Jeotgalibacillus</taxon>
    </lineage>
</organism>
<keyword evidence="2" id="KW-0808">Transferase</keyword>
<feature type="domain" description="N-acetyltransferase" evidence="1">
    <location>
        <begin position="1"/>
        <end position="147"/>
    </location>
</feature>
<evidence type="ECO:0000313" key="3">
    <source>
        <dbReference type="Proteomes" id="UP000031950"/>
    </source>
</evidence>
<dbReference type="EMBL" id="JXRQ01000008">
    <property type="protein sequence ID" value="KIL53558.1"/>
    <property type="molecule type" value="Genomic_DNA"/>
</dbReference>
<dbReference type="AlphaFoldDB" id="A0A0C2WC06"/>
<dbReference type="OrthoDB" id="46888at2"/>
<dbReference type="InterPro" id="IPR000182">
    <property type="entry name" value="GNAT_dom"/>
</dbReference>
<dbReference type="CDD" id="cd04301">
    <property type="entry name" value="NAT_SF"/>
    <property type="match status" value="1"/>
</dbReference>
<reference evidence="2 3" key="1">
    <citation type="submission" date="2015-01" db="EMBL/GenBank/DDBJ databases">
        <title>Genome sequence of Jeotgalibacillus alimentarius.</title>
        <authorList>
            <person name="Goh K.M."/>
            <person name="Chan K.-G."/>
            <person name="Yaakop A.S."/>
            <person name="Ee R."/>
            <person name="Gan H.M."/>
            <person name="Chan C.S."/>
        </authorList>
    </citation>
    <scope>NUCLEOTIDE SEQUENCE [LARGE SCALE GENOMIC DNA]</scope>
    <source>
        <strain evidence="2 3">YKJ-13</strain>
    </source>
</reference>
<evidence type="ECO:0000313" key="2">
    <source>
        <dbReference type="EMBL" id="KIL53558.1"/>
    </source>
</evidence>
<dbReference type="PATRIC" id="fig|135826.4.peg.531"/>
<protein>
    <submittedName>
        <fullName evidence="2">GCN5 family acetyltransferase</fullName>
    </submittedName>
</protein>
<dbReference type="InterPro" id="IPR016181">
    <property type="entry name" value="Acyl_CoA_acyltransferase"/>
</dbReference>